<evidence type="ECO:0000313" key="8">
    <source>
        <dbReference type="Proteomes" id="UP000198756"/>
    </source>
</evidence>
<evidence type="ECO:0000256" key="2">
    <source>
        <dbReference type="ARBA" id="ARBA00008889"/>
    </source>
</evidence>
<dbReference type="STRING" id="279824.SAMN03080617_02905"/>
<sequence length="180" mass="19797">MTRDEKKVIIDSLTEKLKENPFFYITDASGFSVAQVNAFRRTCYEKGVEYKVYKNTLIAKALGNLDADYSKLASGALKGFSGIIFSKETSNLPAKVLLDFRKKIGKKETRPVFKGAGIDSDVFLGENNLELLSNLKSKQELLGDLIGLLQSPAKNLVSALQSGQNNITGVLKTLAERESK</sequence>
<dbReference type="NCBIfam" id="NF000955">
    <property type="entry name" value="PRK00099.1-1"/>
    <property type="match status" value="1"/>
</dbReference>
<dbReference type="Proteomes" id="UP000198756">
    <property type="component" value="Unassembled WGS sequence"/>
</dbReference>
<evidence type="ECO:0000256" key="1">
    <source>
        <dbReference type="ARBA" id="ARBA00002633"/>
    </source>
</evidence>
<dbReference type="SUPFAM" id="SSF160369">
    <property type="entry name" value="Ribosomal protein L10-like"/>
    <property type="match status" value="1"/>
</dbReference>
<evidence type="ECO:0000256" key="5">
    <source>
        <dbReference type="ARBA" id="ARBA00035202"/>
    </source>
</evidence>
<dbReference type="GO" id="GO:0070180">
    <property type="term" value="F:large ribosomal subunit rRNA binding"/>
    <property type="evidence" value="ECO:0007669"/>
    <property type="project" value="UniProtKB-UniRule"/>
</dbReference>
<dbReference type="GO" id="GO:0006412">
    <property type="term" value="P:translation"/>
    <property type="evidence" value="ECO:0007669"/>
    <property type="project" value="UniProtKB-UniRule"/>
</dbReference>
<comment type="subunit">
    <text evidence="6">Part of the ribosomal stalk of the 50S ribosomal subunit. The N-terminus interacts with L11 and the large rRNA to form the base of the stalk. The C-terminus forms an elongated spine to which L12 dimers bind in a sequential fashion forming a multimeric L10(L12)X complex.</text>
</comment>
<evidence type="ECO:0000256" key="6">
    <source>
        <dbReference type="HAMAP-Rule" id="MF_00362"/>
    </source>
</evidence>
<evidence type="ECO:0000256" key="4">
    <source>
        <dbReference type="ARBA" id="ARBA00023274"/>
    </source>
</evidence>
<keyword evidence="4 6" id="KW-0687">Ribonucleoprotein</keyword>
<dbReference type="Pfam" id="PF00466">
    <property type="entry name" value="Ribosomal_L10"/>
    <property type="match status" value="1"/>
</dbReference>
<dbReference type="Gene3D" id="3.30.70.1730">
    <property type="match status" value="1"/>
</dbReference>
<dbReference type="InterPro" id="IPR002363">
    <property type="entry name" value="Ribosomal_uL10_CS_bac"/>
</dbReference>
<keyword evidence="8" id="KW-1185">Reference proteome</keyword>
<protein>
    <recommendedName>
        <fullName evidence="5 6">Large ribosomal subunit protein uL10</fullName>
    </recommendedName>
</protein>
<dbReference type="Gene3D" id="6.10.250.290">
    <property type="match status" value="1"/>
</dbReference>
<proteinExistence type="inferred from homology"/>
<dbReference type="InterPro" id="IPR047865">
    <property type="entry name" value="Ribosomal_uL10_bac_type"/>
</dbReference>
<organism evidence="7 8">
    <name type="scientific">Algoriphagus alkaliphilus</name>
    <dbReference type="NCBI Taxonomy" id="279824"/>
    <lineage>
        <taxon>Bacteria</taxon>
        <taxon>Pseudomonadati</taxon>
        <taxon>Bacteroidota</taxon>
        <taxon>Cytophagia</taxon>
        <taxon>Cytophagales</taxon>
        <taxon>Cyclobacteriaceae</taxon>
        <taxon>Algoriphagus</taxon>
    </lineage>
</organism>
<dbReference type="GO" id="GO:0003735">
    <property type="term" value="F:structural constituent of ribosome"/>
    <property type="evidence" value="ECO:0007669"/>
    <property type="project" value="InterPro"/>
</dbReference>
<comment type="similarity">
    <text evidence="2 6">Belongs to the universal ribosomal protein uL10 family.</text>
</comment>
<keyword evidence="6" id="KW-0699">rRNA-binding</keyword>
<accession>A0A1G5YVB9</accession>
<dbReference type="InterPro" id="IPR022973">
    <property type="entry name" value="Ribosomal_uL10_bac"/>
</dbReference>
<dbReference type="PROSITE" id="PS01109">
    <property type="entry name" value="RIBOSOMAL_L10"/>
    <property type="match status" value="1"/>
</dbReference>
<dbReference type="AlphaFoldDB" id="A0A1G5YVB9"/>
<dbReference type="EMBL" id="FMXE01000021">
    <property type="protein sequence ID" value="SDA86679.1"/>
    <property type="molecule type" value="Genomic_DNA"/>
</dbReference>
<evidence type="ECO:0000256" key="3">
    <source>
        <dbReference type="ARBA" id="ARBA00022980"/>
    </source>
</evidence>
<dbReference type="InterPro" id="IPR043141">
    <property type="entry name" value="Ribosomal_uL10-like_sf"/>
</dbReference>
<dbReference type="OrthoDB" id="1523686at2"/>
<keyword evidence="3 6" id="KW-0689">Ribosomal protein</keyword>
<dbReference type="PANTHER" id="PTHR11560">
    <property type="entry name" value="39S RIBOSOMAL PROTEIN L10, MITOCHONDRIAL"/>
    <property type="match status" value="1"/>
</dbReference>
<dbReference type="CDD" id="cd05797">
    <property type="entry name" value="Ribosomal_L10"/>
    <property type="match status" value="1"/>
</dbReference>
<reference evidence="8" key="1">
    <citation type="submission" date="2016-10" db="EMBL/GenBank/DDBJ databases">
        <authorList>
            <person name="Varghese N."/>
            <person name="Submissions S."/>
        </authorList>
    </citation>
    <scope>NUCLEOTIDE SEQUENCE [LARGE SCALE GENOMIC DNA]</scope>
    <source>
        <strain evidence="8">DSM 22703</strain>
    </source>
</reference>
<keyword evidence="6" id="KW-0694">RNA-binding</keyword>
<dbReference type="InterPro" id="IPR001790">
    <property type="entry name" value="Ribosomal_uL10"/>
</dbReference>
<evidence type="ECO:0000313" key="7">
    <source>
        <dbReference type="EMBL" id="SDA86679.1"/>
    </source>
</evidence>
<dbReference type="HAMAP" id="MF_00362">
    <property type="entry name" value="Ribosomal_uL10"/>
    <property type="match status" value="1"/>
</dbReference>
<dbReference type="RefSeq" id="WP_092731197.1">
    <property type="nucleotide sequence ID" value="NZ_FMXE01000021.1"/>
</dbReference>
<name>A0A1G5YVB9_9BACT</name>
<gene>
    <name evidence="6" type="primary">rplJ</name>
    <name evidence="7" type="ORF">SAMN03080617_02905</name>
</gene>
<dbReference type="GO" id="GO:0015934">
    <property type="term" value="C:large ribosomal subunit"/>
    <property type="evidence" value="ECO:0007669"/>
    <property type="project" value="InterPro"/>
</dbReference>
<comment type="function">
    <text evidence="1 6">Forms part of the ribosomal stalk, playing a central role in the interaction of the ribosome with GTP-bound translation factors.</text>
</comment>